<dbReference type="SMART" id="SM00409">
    <property type="entry name" value="IG"/>
    <property type="match status" value="9"/>
</dbReference>
<dbReference type="Gene3D" id="2.60.40.10">
    <property type="entry name" value="Immunoglobulins"/>
    <property type="match status" value="9"/>
</dbReference>
<dbReference type="InterPro" id="IPR003598">
    <property type="entry name" value="Ig_sub2"/>
</dbReference>
<evidence type="ECO:0000313" key="5">
    <source>
        <dbReference type="EMBL" id="WED63725.1"/>
    </source>
</evidence>
<dbReference type="KEGG" id="slom:PXH66_15420"/>
<feature type="domain" description="Ig-like" evidence="4">
    <location>
        <begin position="241"/>
        <end position="321"/>
    </location>
</feature>
<feature type="signal peptide" evidence="3">
    <location>
        <begin position="1"/>
        <end position="21"/>
    </location>
</feature>
<dbReference type="RefSeq" id="WP_330932066.1">
    <property type="nucleotide sequence ID" value="NZ_CP119075.1"/>
</dbReference>
<keyword evidence="2" id="KW-1015">Disulfide bond</keyword>
<dbReference type="Proteomes" id="UP001218638">
    <property type="component" value="Chromosome"/>
</dbReference>
<dbReference type="PANTHER" id="PTHR45080">
    <property type="entry name" value="CONTACTIN 5"/>
    <property type="match status" value="1"/>
</dbReference>
<dbReference type="EMBL" id="CP119075">
    <property type="protein sequence ID" value="WED63725.1"/>
    <property type="molecule type" value="Genomic_DNA"/>
</dbReference>
<dbReference type="InterPro" id="IPR013098">
    <property type="entry name" value="Ig_I-set"/>
</dbReference>
<dbReference type="PANTHER" id="PTHR45080:SF8">
    <property type="entry name" value="IG-LIKE DOMAIN-CONTAINING PROTEIN"/>
    <property type="match status" value="1"/>
</dbReference>
<dbReference type="InterPro" id="IPR007110">
    <property type="entry name" value="Ig-like_dom"/>
</dbReference>
<feature type="chain" id="PRO_5042058503" evidence="3">
    <location>
        <begin position="22"/>
        <end position="1426"/>
    </location>
</feature>
<feature type="domain" description="Ig-like" evidence="4">
    <location>
        <begin position="585"/>
        <end position="667"/>
    </location>
</feature>
<sequence length="1426" mass="142347">MLKKTFPFILGAALCASAATAQSVTGSLEVTSPHYESTGGTISISVSVDYTGLELSTLGLDILLPSGFTYVGSSAATSADTVPQATPTNPTTGTAEFAYITSPASVASFKVALEYASGLTGDQLLSGNIYYTIQGESSIQTVAFTSVTLVNSADVPVINIQPASVSVQAGENASFSVTATSNYPQTYQWYFGDQAISGATASSYSLSGVSSASGGSYSVVISNAAGSVTSAAGVLSVLELPKFSGTLVAQSVGEGVDVTFTESVSGSTPISYQWYKDGNALTGQNSATLSLASVTPADSGSYSLIATNSVGSRTAGPAVLTVNYRPIFTTSPQSQTVLAGETITLGATIDAVPAPNTYYWTKDGLIIEGATSATLVLNNVSLADAGDYALVASGDYGFSTSDHATITVNQAPSISQQPTDYSQGAHGNATFSVTAEGHPDLNYQWRKNGVVIAGANGAALSLTDVTIEDDGSQFDVVVSNSIGSVTSSTATLTVNQGPVVTGISFGGTTTAAVGDNVSFSVTVSGNPAPTVQWRKNGVAIPGETDPVIIINSVQVSDAGEYDVVATNEFGSTTSFKQIFAVHYAPSITAQPASQSVAIGGAATFSVSAGGSPAPSYQWRKNGVPLASGGVGTAITLPSVTLADSGSIYDVVVSNSQGQVTSTPAILTVTDTRSAASITVAPVGGSVNVGGSFSFSVTAGGTAPFSYQWHKDGAEIAGATGANLTLTGIALGDAGSYAVVVTNEVSSIVTVGVQLDVVPRLAAPTIRTQPRDVSVKLGSIANLSVVASGSPEPSYQWRKNGTAINGATASTMALNNVQFTAAGSYDVVVTNSQGAVTSSRVRVTVSATDTVPTITSQPRDAISALGRDVSFSVTATGVPEPVYQWLKNGVPIAGATATTLGLPAITTDAAGAYSVAVTNAEGAVTSRSAMLKVLLASYQGTYFGSFGPGRGTFAIVVEADNTGFFLGFDEIANLYVSGTVTVADDGSFTLTSTTESTTAPASLGIRSPSRDLGDAILVGELPSTGRAEVVFAANIDSNGSVTGTVTGVAGLQMSAAREATGATSSVAGFYQASASGGDAVTYTIVSPAGQAIVMTKSSTGVDAGVGTASATGAVNVTTVKNNTVTATVSASSSTIAAAVTDSTGSSTSFNGGSASLIASQRLVNISSRARAGSGVYQTIAGLVITGEDSKSVLIRAVGPGLATFGVGGVLAAPKLDLFRGAEVIASNTGWDSGANSAEIAAAAGLAGAFALEAGSGDAALFETLAPGAYTAIAGGADGGEGVVLIEVYDLSTPSLGQKLFNIATRAAIGTGDETCVAGFVVSGTVPKRVLLRGVGPTLGGFGLSEAIADSQIKLFRGQEEIASNDDWGTSNAAAIAAAAQVTGAFALGEGSKDAAMVISLEPGAYTLQLSGVGGATGVGLIEVYEVP</sequence>
<feature type="domain" description="Ig-like" evidence="4">
    <location>
        <begin position="412"/>
        <end position="493"/>
    </location>
</feature>
<protein>
    <submittedName>
        <fullName evidence="5">Immunoglobulin domain-containing protein</fullName>
    </submittedName>
</protein>
<dbReference type="GO" id="GO:0007156">
    <property type="term" value="P:homophilic cell adhesion via plasma membrane adhesion molecules"/>
    <property type="evidence" value="ECO:0007669"/>
    <property type="project" value="TreeGrafter"/>
</dbReference>
<dbReference type="InterPro" id="IPR003599">
    <property type="entry name" value="Ig_sub"/>
</dbReference>
<evidence type="ECO:0000259" key="4">
    <source>
        <dbReference type="PROSITE" id="PS50835"/>
    </source>
</evidence>
<evidence type="ECO:0000256" key="2">
    <source>
        <dbReference type="ARBA" id="ARBA00023157"/>
    </source>
</evidence>
<dbReference type="InterPro" id="IPR036179">
    <property type="entry name" value="Ig-like_dom_sf"/>
</dbReference>
<evidence type="ECO:0000313" key="6">
    <source>
        <dbReference type="Proteomes" id="UP001218638"/>
    </source>
</evidence>
<dbReference type="GO" id="GO:0005886">
    <property type="term" value="C:plasma membrane"/>
    <property type="evidence" value="ECO:0007669"/>
    <property type="project" value="TreeGrafter"/>
</dbReference>
<name>A0AAF0CMY6_9BACT</name>
<keyword evidence="6" id="KW-1185">Reference proteome</keyword>
<dbReference type="InterPro" id="IPR050958">
    <property type="entry name" value="Cell_Adh-Cytoskel_Orgn"/>
</dbReference>
<dbReference type="GO" id="GO:0050808">
    <property type="term" value="P:synapse organization"/>
    <property type="evidence" value="ECO:0007669"/>
    <property type="project" value="TreeGrafter"/>
</dbReference>
<gene>
    <name evidence="5" type="ORF">PXH66_15420</name>
</gene>
<dbReference type="CDD" id="cd00096">
    <property type="entry name" value="Ig"/>
    <property type="match status" value="1"/>
</dbReference>
<evidence type="ECO:0000256" key="1">
    <source>
        <dbReference type="ARBA" id="ARBA00022729"/>
    </source>
</evidence>
<dbReference type="PROSITE" id="PS50835">
    <property type="entry name" value="IG_LIKE"/>
    <property type="match status" value="8"/>
</dbReference>
<feature type="domain" description="Ig-like" evidence="4">
    <location>
        <begin position="851"/>
        <end position="931"/>
    </location>
</feature>
<dbReference type="SUPFAM" id="SSF48726">
    <property type="entry name" value="Immunoglobulin"/>
    <property type="match status" value="9"/>
</dbReference>
<organism evidence="5 6">
    <name type="scientific">Synoicihabitans lomoniglobus</name>
    <dbReference type="NCBI Taxonomy" id="2909285"/>
    <lineage>
        <taxon>Bacteria</taxon>
        <taxon>Pseudomonadati</taxon>
        <taxon>Verrucomicrobiota</taxon>
        <taxon>Opitutia</taxon>
        <taxon>Opitutales</taxon>
        <taxon>Opitutaceae</taxon>
        <taxon>Synoicihabitans</taxon>
    </lineage>
</organism>
<keyword evidence="1 3" id="KW-0732">Signal</keyword>
<feature type="domain" description="Ig-like" evidence="4">
    <location>
        <begin position="156"/>
        <end position="236"/>
    </location>
</feature>
<dbReference type="InterPro" id="IPR013783">
    <property type="entry name" value="Ig-like_fold"/>
</dbReference>
<dbReference type="SMART" id="SM00408">
    <property type="entry name" value="IGc2"/>
    <property type="match status" value="7"/>
</dbReference>
<proteinExistence type="predicted"/>
<feature type="domain" description="Ig-like" evidence="4">
    <location>
        <begin position="763"/>
        <end position="843"/>
    </location>
</feature>
<evidence type="ECO:0000256" key="3">
    <source>
        <dbReference type="SAM" id="SignalP"/>
    </source>
</evidence>
<dbReference type="Pfam" id="PF07679">
    <property type="entry name" value="I-set"/>
    <property type="match status" value="2"/>
</dbReference>
<dbReference type="Pfam" id="PF13927">
    <property type="entry name" value="Ig_3"/>
    <property type="match status" value="6"/>
</dbReference>
<feature type="domain" description="Ig-like" evidence="4">
    <location>
        <begin position="326"/>
        <end position="407"/>
    </location>
</feature>
<reference evidence="5" key="1">
    <citation type="submission" date="2023-03" db="EMBL/GenBank/DDBJ databases">
        <title>Lomoglobus Profundus gen. nov., sp. nov., a novel member of the phylum Verrucomicrobia, isolated from deep-marine sediment of South China Sea.</title>
        <authorList>
            <person name="Ahmad T."/>
            <person name="Ishaq S.E."/>
            <person name="Wang F."/>
        </authorList>
    </citation>
    <scope>NUCLEOTIDE SEQUENCE</scope>
    <source>
        <strain evidence="5">LMO-M01</strain>
    </source>
</reference>
<accession>A0AAF0CMY6</accession>
<feature type="domain" description="Ig-like" evidence="4">
    <location>
        <begin position="498"/>
        <end position="579"/>
    </location>
</feature>